<evidence type="ECO:0000256" key="1">
    <source>
        <dbReference type="SAM" id="MobiDB-lite"/>
    </source>
</evidence>
<name>A0A7W6WBD4_9PROT</name>
<dbReference type="EMBL" id="JACIGK010000032">
    <property type="protein sequence ID" value="MBB4267723.1"/>
    <property type="molecule type" value="Genomic_DNA"/>
</dbReference>
<gene>
    <name evidence="2" type="ORF">GGD89_003370</name>
</gene>
<dbReference type="Proteomes" id="UP000554286">
    <property type="component" value="Unassembled WGS sequence"/>
</dbReference>
<accession>A0A7W6WBD4</accession>
<evidence type="ECO:0000313" key="3">
    <source>
        <dbReference type="Proteomes" id="UP000554286"/>
    </source>
</evidence>
<evidence type="ECO:0000313" key="2">
    <source>
        <dbReference type="EMBL" id="MBB4267723.1"/>
    </source>
</evidence>
<dbReference type="AlphaFoldDB" id="A0A7W6WBD4"/>
<dbReference type="InterPro" id="IPR006429">
    <property type="entry name" value="Phage_lambda_portal"/>
</dbReference>
<dbReference type="NCBIfam" id="TIGR01539">
    <property type="entry name" value="portal_lambda"/>
    <property type="match status" value="1"/>
</dbReference>
<dbReference type="GO" id="GO:0005198">
    <property type="term" value="F:structural molecule activity"/>
    <property type="evidence" value="ECO:0007669"/>
    <property type="project" value="InterPro"/>
</dbReference>
<comment type="caution">
    <text evidence="2">The sequence shown here is derived from an EMBL/GenBank/DDBJ whole genome shotgun (WGS) entry which is preliminary data.</text>
</comment>
<sequence length="491" mass="54369">MSFIRRARAAVRAFTARYDAASTGRRSRVWGAVNGGPNIPAANLPTLRNRARDAVRNDALADSAVDTAVTNIIGTGIKPQFATPDAGLNAELATMWLDWTDEADPAGQLDFYGLQALAVRSMIEGGDSFGRFRLRRAEDSLTVPLQIQVLEGEFCPAEKSEMNGGNSIVSGVEFTPFGQRAAYWMYREHPYDGTNPRIQAGLPARVPASEVFHLMAVRRPGQVRGEPWLTRALVKLNELAQYDDAELMRKKIAAMFVGFRRRPVPEGMSADELAEAWGTADAEVDDGVGHVSMEPGTMQELDPGEDVEFTNPVDVGGNYEAFLRAQKRLVASAAGALYEQVTGDYSQVNDRTFRAAVNEFRRRCQMWQHHNAVYQMCRPTHRRWMAAGVLSGVIRPPRRMAERDLLRVKWVPQGWSYIHPVQDVQSQQMAVRSGFKSRAEVVSEQGYDAEQIDAEQAADNARADAAGLSYDSDGRRALTDPTKTTEQTENA</sequence>
<feature type="region of interest" description="Disordered" evidence="1">
    <location>
        <begin position="458"/>
        <end position="491"/>
    </location>
</feature>
<reference evidence="2 3" key="1">
    <citation type="submission" date="2020-08" db="EMBL/GenBank/DDBJ databases">
        <title>Genome sequencing of Purple Non-Sulfur Bacteria from various extreme environments.</title>
        <authorList>
            <person name="Mayer M."/>
        </authorList>
    </citation>
    <scope>NUCLEOTIDE SEQUENCE [LARGE SCALE GENOMIC DNA]</scope>
    <source>
        <strain evidence="2 3">JA131</strain>
    </source>
</reference>
<proteinExistence type="predicted"/>
<protein>
    <submittedName>
        <fullName evidence="2">Lambda family phage portal protein</fullName>
    </submittedName>
</protein>
<dbReference type="GO" id="GO:0019068">
    <property type="term" value="P:virion assembly"/>
    <property type="evidence" value="ECO:0007669"/>
    <property type="project" value="InterPro"/>
</dbReference>
<dbReference type="Pfam" id="PF05136">
    <property type="entry name" value="Phage_portal_2"/>
    <property type="match status" value="1"/>
</dbReference>
<keyword evidence="3" id="KW-1185">Reference proteome</keyword>
<dbReference type="RefSeq" id="WP_184047607.1">
    <property type="nucleotide sequence ID" value="NZ_JACIGK010000032.1"/>
</dbReference>
<feature type="compositionally biased region" description="Polar residues" evidence="1">
    <location>
        <begin position="481"/>
        <end position="491"/>
    </location>
</feature>
<organism evidence="2 3">
    <name type="scientific">Roseospira visakhapatnamensis</name>
    <dbReference type="NCBI Taxonomy" id="390880"/>
    <lineage>
        <taxon>Bacteria</taxon>
        <taxon>Pseudomonadati</taxon>
        <taxon>Pseudomonadota</taxon>
        <taxon>Alphaproteobacteria</taxon>
        <taxon>Rhodospirillales</taxon>
        <taxon>Rhodospirillaceae</taxon>
        <taxon>Roseospira</taxon>
    </lineage>
</organism>